<evidence type="ECO:0000313" key="3">
    <source>
        <dbReference type="EMBL" id="KAJ3604408.1"/>
    </source>
</evidence>
<dbReference type="Pfam" id="PF10223">
    <property type="entry name" value="Menorin_N"/>
    <property type="match status" value="2"/>
</dbReference>
<evidence type="ECO:0000256" key="1">
    <source>
        <dbReference type="ARBA" id="ARBA00044953"/>
    </source>
</evidence>
<dbReference type="OrthoDB" id="413402at2759"/>
<keyword evidence="4" id="KW-1185">Reference proteome</keyword>
<dbReference type="PANTHER" id="PTHR21184">
    <property type="entry name" value="MENORIN (DENDRITIC BRANCHING PROTEIN)"/>
    <property type="match status" value="1"/>
</dbReference>
<protein>
    <recommendedName>
        <fullName evidence="2">Menorin-like domain-containing protein</fullName>
    </recommendedName>
</protein>
<name>A0A9Q0IND4_9TELE</name>
<sequence>MTDQTIDYFLRLGLLNTEDSSLLLWAHGANSRERLTAALTGPCHMIEADVLMRGSEPKEPIMAHPPMTDSDIRLQEWLEEVRTADRNKGIKLDFKSVPVWLNADILPGPGGKAAPLDARAFLEAAGCGASPVVLSLGWTSGWSAETDNPGYSWDMVREMEELCRVQVHPITFPVRAALLSRSFPQIQWLLQQSDRYTLTVWTGPEDVFTVQDLLAYRRHFEKSLIYYDLPDSQRLQLCLA</sequence>
<reference evidence="3" key="1">
    <citation type="submission" date="2022-07" db="EMBL/GenBank/DDBJ databases">
        <title>Chromosome-level genome of Muraenolepis orangiensis.</title>
        <authorList>
            <person name="Kim J."/>
        </authorList>
    </citation>
    <scope>NUCLEOTIDE SEQUENCE</scope>
    <source>
        <strain evidence="3">KU_S4_2022</strain>
        <tissue evidence="3">Muscle</tissue>
    </source>
</reference>
<accession>A0A9Q0IND4</accession>
<organism evidence="3 4">
    <name type="scientific">Muraenolepis orangiensis</name>
    <name type="common">Patagonian moray cod</name>
    <dbReference type="NCBI Taxonomy" id="630683"/>
    <lineage>
        <taxon>Eukaryota</taxon>
        <taxon>Metazoa</taxon>
        <taxon>Chordata</taxon>
        <taxon>Craniata</taxon>
        <taxon>Vertebrata</taxon>
        <taxon>Euteleostomi</taxon>
        <taxon>Actinopterygii</taxon>
        <taxon>Neopterygii</taxon>
        <taxon>Teleostei</taxon>
        <taxon>Neoteleostei</taxon>
        <taxon>Acanthomorphata</taxon>
        <taxon>Zeiogadaria</taxon>
        <taxon>Gadariae</taxon>
        <taxon>Gadiformes</taxon>
        <taxon>Muraenolepidoidei</taxon>
        <taxon>Muraenolepididae</taxon>
        <taxon>Muraenolepis</taxon>
    </lineage>
</organism>
<comment type="caution">
    <text evidence="3">The sequence shown here is derived from an EMBL/GenBank/DDBJ whole genome shotgun (WGS) entry which is preliminary data.</text>
</comment>
<evidence type="ECO:0000313" key="4">
    <source>
        <dbReference type="Proteomes" id="UP001148018"/>
    </source>
</evidence>
<gene>
    <name evidence="3" type="ORF">NHX12_029149</name>
</gene>
<dbReference type="AlphaFoldDB" id="A0A9Q0IND4"/>
<proteinExistence type="inferred from homology"/>
<evidence type="ECO:0000259" key="2">
    <source>
        <dbReference type="Pfam" id="PF10223"/>
    </source>
</evidence>
<feature type="domain" description="Menorin-like" evidence="2">
    <location>
        <begin position="20"/>
        <end position="96"/>
    </location>
</feature>
<dbReference type="InterPro" id="IPR019356">
    <property type="entry name" value="Menorin_dom"/>
</dbReference>
<comment type="similarity">
    <text evidence="1">Belongs to the menorin family.</text>
</comment>
<dbReference type="Proteomes" id="UP001148018">
    <property type="component" value="Unassembled WGS sequence"/>
</dbReference>
<dbReference type="PANTHER" id="PTHR21184:SF3">
    <property type="entry name" value="PROTEIN FAM151B"/>
    <property type="match status" value="1"/>
</dbReference>
<dbReference type="GO" id="GO:0005615">
    <property type="term" value="C:extracellular space"/>
    <property type="evidence" value="ECO:0007669"/>
    <property type="project" value="TreeGrafter"/>
</dbReference>
<dbReference type="EMBL" id="JANIIK010000044">
    <property type="protein sequence ID" value="KAJ3604408.1"/>
    <property type="molecule type" value="Genomic_DNA"/>
</dbReference>
<feature type="domain" description="Menorin-like" evidence="2">
    <location>
        <begin position="97"/>
        <end position="234"/>
    </location>
</feature>